<sequence>MSPTWVTWSAGGARTTSHTHSVTSSGLPTTPPCSGASFTKLCPGRSLWSDRWGANWPERGRGGQGLGQKGQRKTGLFLMHMLI</sequence>
<feature type="region of interest" description="Disordered" evidence="1">
    <location>
        <begin position="1"/>
        <end position="31"/>
    </location>
</feature>
<feature type="compositionally biased region" description="Low complexity" evidence="1">
    <location>
        <begin position="15"/>
        <end position="25"/>
    </location>
</feature>
<protein>
    <submittedName>
        <fullName evidence="2">Uncharacterized protein</fullName>
    </submittedName>
</protein>
<evidence type="ECO:0000313" key="2">
    <source>
        <dbReference type="EMBL" id="JAH95354.1"/>
    </source>
</evidence>
<reference evidence="2" key="1">
    <citation type="submission" date="2014-11" db="EMBL/GenBank/DDBJ databases">
        <authorList>
            <person name="Amaro Gonzalez C."/>
        </authorList>
    </citation>
    <scope>NUCLEOTIDE SEQUENCE</scope>
</reference>
<proteinExistence type="predicted"/>
<reference evidence="2" key="2">
    <citation type="journal article" date="2015" name="Fish Shellfish Immunol.">
        <title>Early steps in the European eel (Anguilla anguilla)-Vibrio vulnificus interaction in the gills: Role of the RtxA13 toxin.</title>
        <authorList>
            <person name="Callol A."/>
            <person name="Pajuelo D."/>
            <person name="Ebbesson L."/>
            <person name="Teles M."/>
            <person name="MacKenzie S."/>
            <person name="Amaro C."/>
        </authorList>
    </citation>
    <scope>NUCLEOTIDE SEQUENCE</scope>
</reference>
<name>A0A0E9WYE6_ANGAN</name>
<dbReference type="EMBL" id="GBXM01013223">
    <property type="protein sequence ID" value="JAH95354.1"/>
    <property type="molecule type" value="Transcribed_RNA"/>
</dbReference>
<dbReference type="AlphaFoldDB" id="A0A0E9WYE6"/>
<organism evidence="2">
    <name type="scientific">Anguilla anguilla</name>
    <name type="common">European freshwater eel</name>
    <name type="synonym">Muraena anguilla</name>
    <dbReference type="NCBI Taxonomy" id="7936"/>
    <lineage>
        <taxon>Eukaryota</taxon>
        <taxon>Metazoa</taxon>
        <taxon>Chordata</taxon>
        <taxon>Craniata</taxon>
        <taxon>Vertebrata</taxon>
        <taxon>Euteleostomi</taxon>
        <taxon>Actinopterygii</taxon>
        <taxon>Neopterygii</taxon>
        <taxon>Teleostei</taxon>
        <taxon>Anguilliformes</taxon>
        <taxon>Anguillidae</taxon>
        <taxon>Anguilla</taxon>
    </lineage>
</organism>
<accession>A0A0E9WYE6</accession>
<evidence type="ECO:0000256" key="1">
    <source>
        <dbReference type="SAM" id="MobiDB-lite"/>
    </source>
</evidence>